<dbReference type="Proteomes" id="UP000828941">
    <property type="component" value="Chromosome 10"/>
</dbReference>
<evidence type="ECO:0000313" key="1">
    <source>
        <dbReference type="EMBL" id="KAI4318314.1"/>
    </source>
</evidence>
<gene>
    <name evidence="1" type="ORF">L6164_026101</name>
</gene>
<reference evidence="1 2" key="1">
    <citation type="journal article" date="2022" name="DNA Res.">
        <title>Chromosomal-level genome assembly of the orchid tree Bauhinia variegata (Leguminosae; Cercidoideae) supports the allotetraploid origin hypothesis of Bauhinia.</title>
        <authorList>
            <person name="Zhong Y."/>
            <person name="Chen Y."/>
            <person name="Zheng D."/>
            <person name="Pang J."/>
            <person name="Liu Y."/>
            <person name="Luo S."/>
            <person name="Meng S."/>
            <person name="Qian L."/>
            <person name="Wei D."/>
            <person name="Dai S."/>
            <person name="Zhou R."/>
        </authorList>
    </citation>
    <scope>NUCLEOTIDE SEQUENCE [LARGE SCALE GENOMIC DNA]</scope>
    <source>
        <strain evidence="1">BV-YZ2020</strain>
    </source>
</reference>
<dbReference type="EMBL" id="CM039435">
    <property type="protein sequence ID" value="KAI4318314.1"/>
    <property type="molecule type" value="Genomic_DNA"/>
</dbReference>
<protein>
    <submittedName>
        <fullName evidence="1">Uncharacterized protein</fullName>
    </submittedName>
</protein>
<organism evidence="1 2">
    <name type="scientific">Bauhinia variegata</name>
    <name type="common">Purple orchid tree</name>
    <name type="synonym">Phanera variegata</name>
    <dbReference type="NCBI Taxonomy" id="167791"/>
    <lineage>
        <taxon>Eukaryota</taxon>
        <taxon>Viridiplantae</taxon>
        <taxon>Streptophyta</taxon>
        <taxon>Embryophyta</taxon>
        <taxon>Tracheophyta</taxon>
        <taxon>Spermatophyta</taxon>
        <taxon>Magnoliopsida</taxon>
        <taxon>eudicotyledons</taxon>
        <taxon>Gunneridae</taxon>
        <taxon>Pentapetalae</taxon>
        <taxon>rosids</taxon>
        <taxon>fabids</taxon>
        <taxon>Fabales</taxon>
        <taxon>Fabaceae</taxon>
        <taxon>Cercidoideae</taxon>
        <taxon>Cercideae</taxon>
        <taxon>Bauhiniinae</taxon>
        <taxon>Bauhinia</taxon>
    </lineage>
</organism>
<accession>A0ACB9M2C3</accession>
<proteinExistence type="predicted"/>
<comment type="caution">
    <text evidence="1">The sequence shown here is derived from an EMBL/GenBank/DDBJ whole genome shotgun (WGS) entry which is preliminary data.</text>
</comment>
<name>A0ACB9M2C3_BAUVA</name>
<evidence type="ECO:0000313" key="2">
    <source>
        <dbReference type="Proteomes" id="UP000828941"/>
    </source>
</evidence>
<keyword evidence="2" id="KW-1185">Reference proteome</keyword>
<sequence>MKITKVEISNTERIAYCLAYIYPEGRLEPQARSATPPISTENVEREYLEYNDAKTVFRGDACDDLGGIFCEHDYQRRNFKRKE</sequence>